<dbReference type="InterPro" id="IPR047088">
    <property type="entry name" value="ORC5_C"/>
</dbReference>
<organism evidence="2 3">
    <name type="scientific">Hanseniaspora guilliermondii</name>
    <dbReference type="NCBI Taxonomy" id="56406"/>
    <lineage>
        <taxon>Eukaryota</taxon>
        <taxon>Fungi</taxon>
        <taxon>Dikarya</taxon>
        <taxon>Ascomycota</taxon>
        <taxon>Saccharomycotina</taxon>
        <taxon>Saccharomycetes</taxon>
        <taxon>Saccharomycodales</taxon>
        <taxon>Saccharomycodaceae</taxon>
        <taxon>Hanseniaspora</taxon>
    </lineage>
</organism>
<keyword evidence="3" id="KW-1185">Reference proteome</keyword>
<feature type="domain" description="Origin recognition complex subunit 5 C-terminal" evidence="1">
    <location>
        <begin position="420"/>
        <end position="566"/>
    </location>
</feature>
<dbReference type="GO" id="GO:0003688">
    <property type="term" value="F:DNA replication origin binding"/>
    <property type="evidence" value="ECO:0007669"/>
    <property type="project" value="TreeGrafter"/>
</dbReference>
<accession>A0A1L0CQN5</accession>
<gene>
    <name evidence="2" type="ORF">HGUI_03009</name>
</gene>
<protein>
    <recommendedName>
        <fullName evidence="1">Origin recognition complex subunit 5 C-terminal domain-containing protein</fullName>
    </recommendedName>
</protein>
<dbReference type="PANTHER" id="PTHR12705">
    <property type="entry name" value="ORIGIN RECOGNITION COMPLEX SUBUNIT 5"/>
    <property type="match status" value="1"/>
</dbReference>
<evidence type="ECO:0000313" key="2">
    <source>
        <dbReference type="EMBL" id="SGZ40809.1"/>
    </source>
</evidence>
<dbReference type="InterPro" id="IPR020796">
    <property type="entry name" value="ORC5"/>
</dbReference>
<dbReference type="VEuPathDB" id="FungiDB:HGUI_03009"/>
<dbReference type="GO" id="GO:0005664">
    <property type="term" value="C:nuclear origin of replication recognition complex"/>
    <property type="evidence" value="ECO:0007669"/>
    <property type="project" value="TreeGrafter"/>
</dbReference>
<sequence>MSNDAQSELTEDEVSNTYDQHSNFSDEYYIQDDQQLDDMNDIYDNYQGFSDNENDEYSVDHFKNTMRAKAAYESFHVEFRETQAAMLTSFLDIYKQPDCFPSLQFVCGPPSSGADYTIKTMLKHFKKTTENFEYISIKKSSVIDFKGFLKTTARELYNLLNYKYKSDLNKVMGSELEGKQDKKSKKKVMSQRVKSGLDSRAMESFPNFRDYVHNLLLFFNSVANEREHMSIYIHLQEYDLYQQVDYHTLSRMVKIFEGLSGSIFHIKIIASFTQPVLMTQYLGTNLNPAIINFPRYTEKELQQILIKYTCKDIVDVNVSFGISFITFCVESFIDMVGININLFTLLIRKKFNESIDQIYDSDYDFMRFLKRNKHIFKDVYTLEDDEKENKEEDVFEFDDEGSGTKRQKIQAGMERYADYSLVTKYVIISSYYCSHFAEKYDCINFVKDVDEIKSLDASKASSIKAMSKSFKREPMKAPKGFEFERMLYVFNILFYQDRNNAGFIEQNNGSTGTDIHVYQSFTSLIDAKIVGKNINDYYDVYKPECRYKFLAPIEEVRMIAEEINFQRMELLEI</sequence>
<evidence type="ECO:0000259" key="1">
    <source>
        <dbReference type="Pfam" id="PF14630"/>
    </source>
</evidence>
<proteinExistence type="predicted"/>
<dbReference type="Proteomes" id="UP000183365">
    <property type="component" value="Unassembled WGS sequence"/>
</dbReference>
<dbReference type="Pfam" id="PF14630">
    <property type="entry name" value="ORC5_C"/>
    <property type="match status" value="1"/>
</dbReference>
<dbReference type="PANTHER" id="PTHR12705:SF0">
    <property type="entry name" value="ORIGIN RECOGNITION COMPLEX SUBUNIT 5"/>
    <property type="match status" value="1"/>
</dbReference>
<dbReference type="GO" id="GO:0006270">
    <property type="term" value="P:DNA replication initiation"/>
    <property type="evidence" value="ECO:0007669"/>
    <property type="project" value="TreeGrafter"/>
</dbReference>
<name>A0A1L0CQN5_9ASCO</name>
<reference evidence="3" key="1">
    <citation type="submission" date="2016-11" db="EMBL/GenBank/DDBJ databases">
        <authorList>
            <person name="Guldener U."/>
        </authorList>
    </citation>
    <scope>NUCLEOTIDE SEQUENCE [LARGE SCALE GENOMIC DNA]</scope>
</reference>
<evidence type="ECO:0000313" key="3">
    <source>
        <dbReference type="Proteomes" id="UP000183365"/>
    </source>
</evidence>
<dbReference type="OrthoDB" id="365981at2759"/>
<dbReference type="EMBL" id="FQNF01000065">
    <property type="protein sequence ID" value="SGZ40809.1"/>
    <property type="molecule type" value="Genomic_DNA"/>
</dbReference>
<dbReference type="AlphaFoldDB" id="A0A1L0CQN5"/>